<dbReference type="Pfam" id="PF00015">
    <property type="entry name" value="MCPsignal"/>
    <property type="match status" value="1"/>
</dbReference>
<dbReference type="Gene3D" id="3.30.450.20">
    <property type="entry name" value="PAS domain"/>
    <property type="match status" value="1"/>
</dbReference>
<dbReference type="AlphaFoldDB" id="A0A119D0P5"/>
<dbReference type="EMBL" id="LRDC01000001">
    <property type="protein sequence ID" value="KVX03262.1"/>
    <property type="molecule type" value="Genomic_DNA"/>
</dbReference>
<comment type="caution">
    <text evidence="12">The sequence shown here is derived from an EMBL/GenBank/DDBJ whole genome shotgun (WGS) entry which is preliminary data.</text>
</comment>
<evidence type="ECO:0000256" key="7">
    <source>
        <dbReference type="ARBA" id="ARBA00029447"/>
    </source>
</evidence>
<reference evidence="12 13" key="1">
    <citation type="submission" date="2016-01" db="EMBL/GenBank/DDBJ databases">
        <title>Draft genome of the antarctic isolate Shewanella frigidimarina Ag06-30.</title>
        <authorList>
            <person name="Parmeciano Di Noto G."/>
            <person name="Vazquez S."/>
            <person name="Mac Cormack W."/>
            <person name="Iriarte A."/>
            <person name="Quiroga C."/>
        </authorList>
    </citation>
    <scope>NUCLEOTIDE SEQUENCE [LARGE SCALE GENOMIC DNA]</scope>
    <source>
        <strain evidence="12 13">Ag06-30</strain>
    </source>
</reference>
<accession>A0A119D0P5</accession>
<dbReference type="GO" id="GO:0007165">
    <property type="term" value="P:signal transduction"/>
    <property type="evidence" value="ECO:0007669"/>
    <property type="project" value="UniProtKB-KW"/>
</dbReference>
<dbReference type="SMART" id="SM01049">
    <property type="entry name" value="Cache_2"/>
    <property type="match status" value="1"/>
</dbReference>
<dbReference type="InterPro" id="IPR003660">
    <property type="entry name" value="HAMP_dom"/>
</dbReference>
<dbReference type="InterPro" id="IPR033480">
    <property type="entry name" value="sCache_2"/>
</dbReference>
<evidence type="ECO:0000256" key="2">
    <source>
        <dbReference type="ARBA" id="ARBA00022475"/>
    </source>
</evidence>
<evidence type="ECO:0000259" key="11">
    <source>
        <dbReference type="PROSITE" id="PS50885"/>
    </source>
</evidence>
<gene>
    <name evidence="12" type="ORF">AWJ07_01435</name>
</gene>
<dbReference type="CDD" id="cd06225">
    <property type="entry name" value="HAMP"/>
    <property type="match status" value="1"/>
</dbReference>
<evidence type="ECO:0000256" key="9">
    <source>
        <dbReference type="SAM" id="Phobius"/>
    </source>
</evidence>
<dbReference type="GO" id="GO:0005886">
    <property type="term" value="C:plasma membrane"/>
    <property type="evidence" value="ECO:0007669"/>
    <property type="project" value="UniProtKB-SubCell"/>
</dbReference>
<dbReference type="InterPro" id="IPR004089">
    <property type="entry name" value="MCPsignal_dom"/>
</dbReference>
<feature type="domain" description="HAMP" evidence="11">
    <location>
        <begin position="217"/>
        <end position="271"/>
    </location>
</feature>
<comment type="similarity">
    <text evidence="7">Belongs to the methyl-accepting chemotaxis (MCP) protein family.</text>
</comment>
<keyword evidence="4 9" id="KW-1133">Transmembrane helix</keyword>
<dbReference type="CDD" id="cd11386">
    <property type="entry name" value="MCP_signal"/>
    <property type="match status" value="1"/>
</dbReference>
<evidence type="ECO:0000256" key="5">
    <source>
        <dbReference type="ARBA" id="ARBA00023136"/>
    </source>
</evidence>
<dbReference type="Pfam" id="PF08269">
    <property type="entry name" value="dCache_2"/>
    <property type="match status" value="1"/>
</dbReference>
<dbReference type="PROSITE" id="PS50885">
    <property type="entry name" value="HAMP"/>
    <property type="match status" value="1"/>
</dbReference>
<keyword evidence="5 9" id="KW-0472">Membrane</keyword>
<proteinExistence type="inferred from homology"/>
<name>A0A119D0P5_SHEFR</name>
<evidence type="ECO:0000256" key="1">
    <source>
        <dbReference type="ARBA" id="ARBA00004651"/>
    </source>
</evidence>
<dbReference type="RefSeq" id="WP_059743820.1">
    <property type="nucleotide sequence ID" value="NZ_JBOZPT010000001.1"/>
</dbReference>
<evidence type="ECO:0000313" key="13">
    <source>
        <dbReference type="Proteomes" id="UP000055702"/>
    </source>
</evidence>
<dbReference type="SMART" id="SM00304">
    <property type="entry name" value="HAMP"/>
    <property type="match status" value="1"/>
</dbReference>
<dbReference type="PROSITE" id="PS50111">
    <property type="entry name" value="CHEMOTAXIS_TRANSDUC_2"/>
    <property type="match status" value="1"/>
</dbReference>
<keyword evidence="6 8" id="KW-0807">Transducer</keyword>
<dbReference type="SUPFAM" id="SSF58104">
    <property type="entry name" value="Methyl-accepting chemotaxis protein (MCP) signaling domain"/>
    <property type="match status" value="1"/>
</dbReference>
<keyword evidence="3 9" id="KW-0812">Transmembrane</keyword>
<evidence type="ECO:0000256" key="8">
    <source>
        <dbReference type="PROSITE-ProRule" id="PRU00284"/>
    </source>
</evidence>
<dbReference type="PANTHER" id="PTHR32089:SF119">
    <property type="entry name" value="METHYL-ACCEPTING CHEMOTAXIS PROTEIN CTPL"/>
    <property type="match status" value="1"/>
</dbReference>
<evidence type="ECO:0000259" key="10">
    <source>
        <dbReference type="PROSITE" id="PS50111"/>
    </source>
</evidence>
<evidence type="ECO:0000256" key="4">
    <source>
        <dbReference type="ARBA" id="ARBA00022989"/>
    </source>
</evidence>
<organism evidence="12">
    <name type="scientific">Shewanella frigidimarina</name>
    <dbReference type="NCBI Taxonomy" id="56812"/>
    <lineage>
        <taxon>Bacteria</taxon>
        <taxon>Pseudomonadati</taxon>
        <taxon>Pseudomonadota</taxon>
        <taxon>Gammaproteobacteria</taxon>
        <taxon>Alteromonadales</taxon>
        <taxon>Shewanellaceae</taxon>
        <taxon>Shewanella</taxon>
    </lineage>
</organism>
<evidence type="ECO:0000256" key="6">
    <source>
        <dbReference type="ARBA" id="ARBA00023224"/>
    </source>
</evidence>
<dbReference type="GO" id="GO:0006935">
    <property type="term" value="P:chemotaxis"/>
    <property type="evidence" value="ECO:0007669"/>
    <property type="project" value="UniProtKB-ARBA"/>
</dbReference>
<feature type="transmembrane region" description="Helical" evidence="9">
    <location>
        <begin position="197"/>
        <end position="216"/>
    </location>
</feature>
<dbReference type="PANTHER" id="PTHR32089">
    <property type="entry name" value="METHYL-ACCEPTING CHEMOTAXIS PROTEIN MCPB"/>
    <property type="match status" value="1"/>
</dbReference>
<sequence length="549" mass="60259">MNPINMFFRKTTIANRLLGMLALAIIATVIVFWFSLTRVENVLINEKEAKLHALVDIATTIADKYYRDAQSGSISEAEAKIMTLAAIDKLRYSGNEYYFSIDTQGTMIQHAFAKQLVNTEVLAMQDPNGVKLFEQMIQRTEQQDSARVDYMWNKPKHEQPSPKMSVVKRFRPWGWIIGTGIYIDDIQDDKNHFITQYLLLLALVWLPVILLLFFIIRSISGPMIETISAFKNIAKGEGDLTLRLSEEGNDELKQIAHHFNAFIDKIQKVIISVSHSVDESSRLAKNMSTIAQQANQISSNVQAETENVATAINEMSMTASEVASNAQLAADSTHNADKEADKSASVVDNAMKKISELSSELAATEEVAKGLQVSSSKIGQILDVIVGIADQTNLLALNAAIEAARAGEAGRGFAVVADEVRTLASRTQASTSEINLIIDAIRSAIDSVNASVGRAKVKSSETVNETQQVVGALNNIKSSIGQISQMNVQIAAATDEQSTVIGELNMNITRINDMSLENRTQNELINKGSMGIEQGAIQLHQLVDQFKVK</sequence>
<feature type="transmembrane region" description="Helical" evidence="9">
    <location>
        <begin position="17"/>
        <end position="36"/>
    </location>
</feature>
<keyword evidence="2" id="KW-1003">Cell membrane</keyword>
<comment type="subcellular location">
    <subcellularLocation>
        <location evidence="1">Cell membrane</location>
        <topology evidence="1">Multi-pass membrane protein</topology>
    </subcellularLocation>
</comment>
<feature type="domain" description="Methyl-accepting transducer" evidence="10">
    <location>
        <begin position="276"/>
        <end position="512"/>
    </location>
</feature>
<dbReference type="Proteomes" id="UP000055702">
    <property type="component" value="Unassembled WGS sequence"/>
</dbReference>
<evidence type="ECO:0000313" key="12">
    <source>
        <dbReference type="EMBL" id="KVX03262.1"/>
    </source>
</evidence>
<protein>
    <submittedName>
        <fullName evidence="12">Chemotaxis protein</fullName>
    </submittedName>
</protein>
<dbReference type="Gene3D" id="1.10.287.950">
    <property type="entry name" value="Methyl-accepting chemotaxis protein"/>
    <property type="match status" value="1"/>
</dbReference>
<dbReference type="FunFam" id="1.10.287.950:FF:000001">
    <property type="entry name" value="Methyl-accepting chemotaxis sensory transducer"/>
    <property type="match status" value="1"/>
</dbReference>
<dbReference type="SMART" id="SM00283">
    <property type="entry name" value="MA"/>
    <property type="match status" value="1"/>
</dbReference>
<dbReference type="InterPro" id="IPR004010">
    <property type="entry name" value="Double_Cache_2"/>
</dbReference>
<evidence type="ECO:0000256" key="3">
    <source>
        <dbReference type="ARBA" id="ARBA00022692"/>
    </source>
</evidence>
<dbReference type="Pfam" id="PF00672">
    <property type="entry name" value="HAMP"/>
    <property type="match status" value="1"/>
</dbReference>